<comment type="caution">
    <text evidence="1">The sequence shown here is derived from an EMBL/GenBank/DDBJ whole genome shotgun (WGS) entry which is preliminary data.</text>
</comment>
<evidence type="ECO:0000313" key="2">
    <source>
        <dbReference type="Proteomes" id="UP000186922"/>
    </source>
</evidence>
<keyword evidence="2" id="KW-1185">Reference proteome</keyword>
<dbReference type="AlphaFoldDB" id="A0A1D1VRQ9"/>
<gene>
    <name evidence="1" type="primary">RvY_14522-1</name>
    <name evidence="1" type="synonym">RvY_14522.1</name>
    <name evidence="1" type="ORF">RvY_14522</name>
</gene>
<dbReference type="EMBL" id="BDGG01000010">
    <property type="protein sequence ID" value="GAV04210.1"/>
    <property type="molecule type" value="Genomic_DNA"/>
</dbReference>
<proteinExistence type="predicted"/>
<name>A0A1D1VRQ9_RAMVA</name>
<dbReference type="Proteomes" id="UP000186922">
    <property type="component" value="Unassembled WGS sequence"/>
</dbReference>
<organism evidence="1 2">
    <name type="scientific">Ramazzottius varieornatus</name>
    <name type="common">Water bear</name>
    <name type="synonym">Tardigrade</name>
    <dbReference type="NCBI Taxonomy" id="947166"/>
    <lineage>
        <taxon>Eukaryota</taxon>
        <taxon>Metazoa</taxon>
        <taxon>Ecdysozoa</taxon>
        <taxon>Tardigrada</taxon>
        <taxon>Eutardigrada</taxon>
        <taxon>Parachela</taxon>
        <taxon>Hypsibioidea</taxon>
        <taxon>Ramazzottiidae</taxon>
        <taxon>Ramazzottius</taxon>
    </lineage>
</organism>
<protein>
    <submittedName>
        <fullName evidence="1">Uncharacterized protein</fullName>
    </submittedName>
</protein>
<evidence type="ECO:0000313" key="1">
    <source>
        <dbReference type="EMBL" id="GAV04210.1"/>
    </source>
</evidence>
<sequence>MHPCTTWRIRRCGADLYDFTAQIHERKGARCAEIIPATSSIDKLDGNPLQRHSTRRTEYNSILNLDDADDRREINKNRFRPLAGLHQLERIVESSN</sequence>
<accession>A0A1D1VRQ9</accession>
<reference evidence="1 2" key="1">
    <citation type="journal article" date="2016" name="Nat. Commun.">
        <title>Extremotolerant tardigrade genome and improved radiotolerance of human cultured cells by tardigrade-unique protein.</title>
        <authorList>
            <person name="Hashimoto T."/>
            <person name="Horikawa D.D."/>
            <person name="Saito Y."/>
            <person name="Kuwahara H."/>
            <person name="Kozuka-Hata H."/>
            <person name="Shin-I T."/>
            <person name="Minakuchi Y."/>
            <person name="Ohishi K."/>
            <person name="Motoyama A."/>
            <person name="Aizu T."/>
            <person name="Enomoto A."/>
            <person name="Kondo K."/>
            <person name="Tanaka S."/>
            <person name="Hara Y."/>
            <person name="Koshikawa S."/>
            <person name="Sagara H."/>
            <person name="Miura T."/>
            <person name="Yokobori S."/>
            <person name="Miyagawa K."/>
            <person name="Suzuki Y."/>
            <person name="Kubo T."/>
            <person name="Oyama M."/>
            <person name="Kohara Y."/>
            <person name="Fujiyama A."/>
            <person name="Arakawa K."/>
            <person name="Katayama T."/>
            <person name="Toyoda A."/>
            <person name="Kunieda T."/>
        </authorList>
    </citation>
    <scope>NUCLEOTIDE SEQUENCE [LARGE SCALE GENOMIC DNA]</scope>
    <source>
        <strain evidence="1 2">YOKOZUNA-1</strain>
    </source>
</reference>